<evidence type="ECO:0000313" key="4">
    <source>
        <dbReference type="Proteomes" id="UP000192602"/>
    </source>
</evidence>
<reference evidence="4" key="1">
    <citation type="submission" date="2017-04" db="EMBL/GenBank/DDBJ databases">
        <authorList>
            <person name="Varghese N."/>
            <person name="Submissions S."/>
        </authorList>
    </citation>
    <scope>NUCLEOTIDE SEQUENCE [LARGE SCALE GENOMIC DNA]</scope>
    <source>
        <strain evidence="4">DSM 16512</strain>
    </source>
</reference>
<evidence type="ECO:0000313" key="3">
    <source>
        <dbReference type="EMBL" id="SMC09474.1"/>
    </source>
</evidence>
<dbReference type="RefSeq" id="WP_084275699.1">
    <property type="nucleotide sequence ID" value="NZ_AP026671.1"/>
</dbReference>
<dbReference type="PANTHER" id="PTHR10625:SF10">
    <property type="entry name" value="HISTONE DEACETYLASE HDAC1"/>
    <property type="match status" value="1"/>
</dbReference>
<dbReference type="STRING" id="1069081.SAMN05660197_1282"/>
<feature type="domain" description="Histone deacetylase" evidence="2">
    <location>
        <begin position="18"/>
        <end position="296"/>
    </location>
</feature>
<name>A0A1W1WT49_9BACT</name>
<dbReference type="OrthoDB" id="9808367at2"/>
<keyword evidence="4" id="KW-1185">Reference proteome</keyword>
<evidence type="ECO:0000256" key="1">
    <source>
        <dbReference type="ARBA" id="ARBA00005947"/>
    </source>
</evidence>
<dbReference type="GO" id="GO:0004407">
    <property type="term" value="F:histone deacetylase activity"/>
    <property type="evidence" value="ECO:0007669"/>
    <property type="project" value="TreeGrafter"/>
</dbReference>
<accession>A0A1W1WT49</accession>
<dbReference type="InterPro" id="IPR023696">
    <property type="entry name" value="Ureohydrolase_dom_sf"/>
</dbReference>
<dbReference type="PANTHER" id="PTHR10625">
    <property type="entry name" value="HISTONE DEACETYLASE HDAC1-RELATED"/>
    <property type="match status" value="1"/>
</dbReference>
<dbReference type="EMBL" id="FWWZ01000001">
    <property type="protein sequence ID" value="SMC09474.1"/>
    <property type="molecule type" value="Genomic_DNA"/>
</dbReference>
<dbReference type="InterPro" id="IPR000286">
    <property type="entry name" value="HDACs"/>
</dbReference>
<dbReference type="Proteomes" id="UP000192602">
    <property type="component" value="Unassembled WGS sequence"/>
</dbReference>
<dbReference type="AlphaFoldDB" id="A0A1W1WT49"/>
<dbReference type="PRINTS" id="PR01270">
    <property type="entry name" value="HDASUPER"/>
</dbReference>
<evidence type="ECO:0000259" key="2">
    <source>
        <dbReference type="Pfam" id="PF00850"/>
    </source>
</evidence>
<dbReference type="GO" id="GO:0040029">
    <property type="term" value="P:epigenetic regulation of gene expression"/>
    <property type="evidence" value="ECO:0007669"/>
    <property type="project" value="TreeGrafter"/>
</dbReference>
<dbReference type="Pfam" id="PF00850">
    <property type="entry name" value="Hist_deacetyl"/>
    <property type="match status" value="1"/>
</dbReference>
<dbReference type="InterPro" id="IPR023801">
    <property type="entry name" value="His_deacetylse_dom"/>
</dbReference>
<organism evidence="3 4">
    <name type="scientific">Nitratiruptor tergarcus DSM 16512</name>
    <dbReference type="NCBI Taxonomy" id="1069081"/>
    <lineage>
        <taxon>Bacteria</taxon>
        <taxon>Pseudomonadati</taxon>
        <taxon>Campylobacterota</taxon>
        <taxon>Epsilonproteobacteria</taxon>
        <taxon>Nautiliales</taxon>
        <taxon>Nitratiruptoraceae</taxon>
        <taxon>Nitratiruptor</taxon>
    </lineage>
</organism>
<comment type="similarity">
    <text evidence="1">Belongs to the histone deacetylase family.</text>
</comment>
<dbReference type="CDD" id="cd09992">
    <property type="entry name" value="HDAC_classII"/>
    <property type="match status" value="1"/>
</dbReference>
<dbReference type="Gene3D" id="3.40.800.20">
    <property type="entry name" value="Histone deacetylase domain"/>
    <property type="match status" value="1"/>
</dbReference>
<dbReference type="SUPFAM" id="SSF52768">
    <property type="entry name" value="Arginase/deacetylase"/>
    <property type="match status" value="1"/>
</dbReference>
<sequence length="302" mass="34543">MVGYIYDPIFTEHGSEEHIERPARAEVIDTVARNFPLQRFPVKKATKEDLKTIHEAHYVEWVERAYDEGYRFILNEDTLLTPRSFEVASYAAGSTMPVIDAFANGEIKKAFLNIRPPGHHAERRTGQGFCIFNNIALMARYAQKRGFKKVMIIDFDVHHGNGTQDIFYHDDTVCYFSTHERNNYPYFTGSEEERGEGRGEGFNINKPYGDYCSDEELLQLYEDLPEWFDFDIVLVSAGYDLMKDEAISTAQITFEGLRAIVQKILRFAGDKPVAFLLEGGYNLDSLATSVAITLEELTKDEL</sequence>
<dbReference type="InterPro" id="IPR037138">
    <property type="entry name" value="His_deacetylse_dom_sf"/>
</dbReference>
<protein>
    <submittedName>
        <fullName evidence="3">Acetoin utilization deacetylase AcuC</fullName>
    </submittedName>
</protein>
<gene>
    <name evidence="3" type="ORF">SAMN05660197_1282</name>
</gene>
<proteinExistence type="inferred from homology"/>